<evidence type="ECO:0000256" key="4">
    <source>
        <dbReference type="ARBA" id="ARBA00022597"/>
    </source>
</evidence>
<reference evidence="11" key="1">
    <citation type="submission" date="2019-11" db="EMBL/GenBank/DDBJ databases">
        <authorList>
            <person name="Feng L."/>
        </authorList>
    </citation>
    <scope>NUCLEOTIDE SEQUENCE</scope>
    <source>
        <strain evidence="11">CramosumLFYP8</strain>
    </source>
</reference>
<feature type="transmembrane region" description="Helical" evidence="9">
    <location>
        <begin position="171"/>
        <end position="197"/>
    </location>
</feature>
<feature type="transmembrane region" description="Helical" evidence="9">
    <location>
        <begin position="298"/>
        <end position="323"/>
    </location>
</feature>
<accession>A0A6N2XV29</accession>
<dbReference type="GO" id="GO:0009401">
    <property type="term" value="P:phosphoenolpyruvate-dependent sugar phosphotransferase system"/>
    <property type="evidence" value="ECO:0007669"/>
    <property type="project" value="UniProtKB-KW"/>
</dbReference>
<feature type="transmembrane region" description="Helical" evidence="9">
    <location>
        <begin position="329"/>
        <end position="348"/>
    </location>
</feature>
<evidence type="ECO:0000256" key="1">
    <source>
        <dbReference type="ARBA" id="ARBA00004651"/>
    </source>
</evidence>
<dbReference type="PIRSF" id="PIRSF006304">
    <property type="entry name" value="GatC"/>
    <property type="match status" value="1"/>
</dbReference>
<evidence type="ECO:0000256" key="2">
    <source>
        <dbReference type="ARBA" id="ARBA00022448"/>
    </source>
</evidence>
<keyword evidence="8 9" id="KW-0472">Membrane</keyword>
<evidence type="ECO:0000256" key="3">
    <source>
        <dbReference type="ARBA" id="ARBA00022475"/>
    </source>
</evidence>
<dbReference type="PANTHER" id="PTHR37324:SF2">
    <property type="entry name" value="PTS SYSTEM GALACTITOL-SPECIFIC EIIC COMPONENT"/>
    <property type="match status" value="1"/>
</dbReference>
<evidence type="ECO:0000256" key="9">
    <source>
        <dbReference type="SAM" id="Phobius"/>
    </source>
</evidence>
<protein>
    <submittedName>
        <fullName evidence="11">Galactitol permease IIC component</fullName>
    </submittedName>
</protein>
<evidence type="ECO:0000313" key="11">
    <source>
        <dbReference type="EMBL" id="VYT57982.1"/>
    </source>
</evidence>
<proteinExistence type="predicted"/>
<feature type="transmembrane region" description="Helical" evidence="9">
    <location>
        <begin position="217"/>
        <end position="238"/>
    </location>
</feature>
<dbReference type="InterPro" id="IPR013853">
    <property type="entry name" value="EIIC-GAT"/>
</dbReference>
<sequence length="442" mass="47184">MVEALQWFIGLGSTVFLPIIIIIIALFFGVKLSKAIISGITVGIGSIGLDLVIGLLSSNLGTAIQTMGEKYGNSLSIMDIGCGVGGPLAFSTTLGICIILISLGLNLVFVMLGWTKTLNVDIWNFWFPAFLGLVANAISGSFWVGLLGIIVALMIQWLLADLFQEKISNFFGYPGIAITHMMALCGTIFAIPVNWLFDHIPGLNRIDADAETIGKKFGIFGDTVIMGLIIGIGVGILAGYDVAKIGQLGMTTAAVMKIMPKMVAMFMEGLMPVAEAAKTWTNKHLNGRSVNIGMDAALTVGHPTVMTTTLIMVPVSLLLAIILPGNKTLPFGDLAFYAFAIALMVPFFKGNIVRSILGCSLYMVTMLYLSTWLAPVITNVFKLAEYNVGTAGLVTSVNCGLWPVALFTILLQSIGWIGLVIIGVIVLGLLIYVNKIKKPAVQ</sequence>
<name>A0A6N2XV29_9FIRM</name>
<dbReference type="InterPro" id="IPR004703">
    <property type="entry name" value="PTS_sugar-sp_permease"/>
</dbReference>
<feature type="transmembrane region" description="Helical" evidence="9">
    <location>
        <begin position="360"/>
        <end position="381"/>
    </location>
</feature>
<dbReference type="GO" id="GO:0005886">
    <property type="term" value="C:plasma membrane"/>
    <property type="evidence" value="ECO:0007669"/>
    <property type="project" value="UniProtKB-SubCell"/>
</dbReference>
<dbReference type="RefSeq" id="WP_156634995.1">
    <property type="nucleotide sequence ID" value="NZ_CACRTL010000003.1"/>
</dbReference>
<keyword evidence="4" id="KW-0762">Sugar transport</keyword>
<dbReference type="GO" id="GO:0015577">
    <property type="term" value="F:galactitol transmembrane transporter activity"/>
    <property type="evidence" value="ECO:0007669"/>
    <property type="project" value="InterPro"/>
</dbReference>
<feature type="transmembrane region" description="Helical" evidence="9">
    <location>
        <begin position="126"/>
        <end position="159"/>
    </location>
</feature>
<keyword evidence="5" id="KW-0598">Phosphotransferase system</keyword>
<dbReference type="InterPro" id="IPR013014">
    <property type="entry name" value="PTS_EIIC_2"/>
</dbReference>
<feature type="transmembrane region" description="Helical" evidence="9">
    <location>
        <begin position="401"/>
        <end position="433"/>
    </location>
</feature>
<feature type="transmembrane region" description="Helical" evidence="9">
    <location>
        <begin position="6"/>
        <end position="28"/>
    </location>
</feature>
<dbReference type="PROSITE" id="PS51104">
    <property type="entry name" value="PTS_EIIC_TYPE_2"/>
    <property type="match status" value="1"/>
</dbReference>
<evidence type="ECO:0000256" key="5">
    <source>
        <dbReference type="ARBA" id="ARBA00022683"/>
    </source>
</evidence>
<dbReference type="AlphaFoldDB" id="A0A6N2XV29"/>
<evidence type="ECO:0000256" key="7">
    <source>
        <dbReference type="ARBA" id="ARBA00022989"/>
    </source>
</evidence>
<feature type="transmembrane region" description="Helical" evidence="9">
    <location>
        <begin position="35"/>
        <end position="57"/>
    </location>
</feature>
<evidence type="ECO:0000259" key="10">
    <source>
        <dbReference type="PROSITE" id="PS51104"/>
    </source>
</evidence>
<keyword evidence="3" id="KW-1003">Cell membrane</keyword>
<evidence type="ECO:0000256" key="8">
    <source>
        <dbReference type="ARBA" id="ARBA00023136"/>
    </source>
</evidence>
<organism evidence="11">
    <name type="scientific">Thomasclavelia ramosa</name>
    <dbReference type="NCBI Taxonomy" id="1547"/>
    <lineage>
        <taxon>Bacteria</taxon>
        <taxon>Bacillati</taxon>
        <taxon>Bacillota</taxon>
        <taxon>Erysipelotrichia</taxon>
        <taxon>Erysipelotrichales</taxon>
        <taxon>Coprobacillaceae</taxon>
        <taxon>Thomasclavelia</taxon>
    </lineage>
</organism>
<feature type="domain" description="PTS EIIC type-2" evidence="10">
    <location>
        <begin position="5"/>
        <end position="434"/>
    </location>
</feature>
<comment type="subcellular location">
    <subcellularLocation>
        <location evidence="1">Cell membrane</location>
        <topology evidence="1">Multi-pass membrane protein</topology>
    </subcellularLocation>
</comment>
<keyword evidence="7 9" id="KW-1133">Transmembrane helix</keyword>
<dbReference type="EMBL" id="CACRTL010000003">
    <property type="protein sequence ID" value="VYT57982.1"/>
    <property type="molecule type" value="Genomic_DNA"/>
</dbReference>
<keyword evidence="6 9" id="KW-0812">Transmembrane</keyword>
<dbReference type="PANTHER" id="PTHR37324">
    <property type="entry name" value="PTS SYSTEM GALACTITOL-SPECIFIC EIIC COMPONENT"/>
    <property type="match status" value="1"/>
</dbReference>
<feature type="transmembrane region" description="Helical" evidence="9">
    <location>
        <begin position="88"/>
        <end position="114"/>
    </location>
</feature>
<dbReference type="Pfam" id="PF03611">
    <property type="entry name" value="EIIC-GAT"/>
    <property type="match status" value="1"/>
</dbReference>
<evidence type="ECO:0000256" key="6">
    <source>
        <dbReference type="ARBA" id="ARBA00022692"/>
    </source>
</evidence>
<gene>
    <name evidence="11" type="primary">gatC</name>
    <name evidence="11" type="ORF">CRLFYP8_00600</name>
</gene>
<keyword evidence="2" id="KW-0813">Transport</keyword>